<accession>A0A379CJ01</accession>
<proteinExistence type="predicted"/>
<name>A0A379CJ01_9FIRM</name>
<sequence>MIKINADFEIEANLYGYYEFEIEKEKWDNMTEEEKIIYTYRNGIPTVVDILEINEDISNIEVADE</sequence>
<gene>
    <name evidence="1" type="ORF">NCTC11460_02112</name>
</gene>
<protein>
    <submittedName>
        <fullName evidence="1">Uncharacterized protein</fullName>
    </submittedName>
</protein>
<reference evidence="1 2" key="1">
    <citation type="submission" date="2018-06" db="EMBL/GenBank/DDBJ databases">
        <authorList>
            <consortium name="Pathogen Informatics"/>
            <person name="Doyle S."/>
        </authorList>
    </citation>
    <scope>NUCLEOTIDE SEQUENCE [LARGE SCALE GENOMIC DNA]</scope>
    <source>
        <strain evidence="1 2">NCTC11460</strain>
    </source>
</reference>
<dbReference type="RefSeq" id="WP_019595716.1">
    <property type="nucleotide sequence ID" value="NZ_FOVA01000025.1"/>
</dbReference>
<dbReference type="Proteomes" id="UP000255101">
    <property type="component" value="Unassembled WGS sequence"/>
</dbReference>
<evidence type="ECO:0000313" key="2">
    <source>
        <dbReference type="Proteomes" id="UP000255101"/>
    </source>
</evidence>
<dbReference type="AlphaFoldDB" id="A0A379CJ01"/>
<evidence type="ECO:0000313" key="1">
    <source>
        <dbReference type="EMBL" id="SUB62104.1"/>
    </source>
</evidence>
<organism evidence="1 2">
    <name type="scientific">Peptostreptococcus anaerobius</name>
    <dbReference type="NCBI Taxonomy" id="1261"/>
    <lineage>
        <taxon>Bacteria</taxon>
        <taxon>Bacillati</taxon>
        <taxon>Bacillota</taxon>
        <taxon>Clostridia</taxon>
        <taxon>Peptostreptococcales</taxon>
        <taxon>Peptostreptococcaceae</taxon>
        <taxon>Peptostreptococcus</taxon>
    </lineage>
</organism>
<dbReference type="EMBL" id="UGTB01000004">
    <property type="protein sequence ID" value="SUB62104.1"/>
    <property type="molecule type" value="Genomic_DNA"/>
</dbReference>